<accession>A0ABT3CGX1</accession>
<sequence>MAVVDDHVLVREALAGVVRDLGHEVSTASTVEAVLHHHLDLLLLDLDLDAGGLADEQIVATLTERGVAVLIVSALSSPRHVRRMLAAGVAGVVAKSDSMKELCAAVDAALNGQQWMSPVLAKALVIDHDADRPKLSDNELEALRLYACGLKLDSVARRMGVAPSTAKQYIDRVRDKYARVGHPARTKAELYAAGVDDGFITK</sequence>
<proteinExistence type="predicted"/>
<dbReference type="SUPFAM" id="SSF46894">
    <property type="entry name" value="C-terminal effector domain of the bipartite response regulators"/>
    <property type="match status" value="1"/>
</dbReference>
<dbReference type="SMART" id="SM00448">
    <property type="entry name" value="REC"/>
    <property type="match status" value="1"/>
</dbReference>
<dbReference type="PROSITE" id="PS50110">
    <property type="entry name" value="RESPONSE_REGULATORY"/>
    <property type="match status" value="1"/>
</dbReference>
<dbReference type="InterPro" id="IPR051015">
    <property type="entry name" value="EvgA-like"/>
</dbReference>
<dbReference type="InterPro" id="IPR011006">
    <property type="entry name" value="CheY-like_superfamily"/>
</dbReference>
<organism evidence="4 5">
    <name type="scientific">Mycolicibacterium komossense</name>
    <dbReference type="NCBI Taxonomy" id="1779"/>
    <lineage>
        <taxon>Bacteria</taxon>
        <taxon>Bacillati</taxon>
        <taxon>Actinomycetota</taxon>
        <taxon>Actinomycetes</taxon>
        <taxon>Mycobacteriales</taxon>
        <taxon>Mycobacteriaceae</taxon>
        <taxon>Mycolicibacterium</taxon>
    </lineage>
</organism>
<dbReference type="InterPro" id="IPR016032">
    <property type="entry name" value="Sig_transdc_resp-reg_C-effctor"/>
</dbReference>
<dbReference type="Proteomes" id="UP001526201">
    <property type="component" value="Unassembled WGS sequence"/>
</dbReference>
<dbReference type="Gene3D" id="1.10.10.10">
    <property type="entry name" value="Winged helix-like DNA-binding domain superfamily/Winged helix DNA-binding domain"/>
    <property type="match status" value="1"/>
</dbReference>
<dbReference type="PANTHER" id="PTHR45566:SF2">
    <property type="entry name" value="NARL SUBFAMILY"/>
    <property type="match status" value="1"/>
</dbReference>
<reference evidence="4 5" key="1">
    <citation type="journal article" date="2022" name="BMC Genomics">
        <title>Comparative genome analysis of mycobacteria focusing on tRNA and non-coding RNA.</title>
        <authorList>
            <person name="Behra P.R.K."/>
            <person name="Pettersson B.M.F."/>
            <person name="Ramesh M."/>
            <person name="Das S."/>
            <person name="Dasgupta S."/>
            <person name="Kirsebom L.A."/>
        </authorList>
    </citation>
    <scope>NUCLEOTIDE SEQUENCE [LARGE SCALE GENOMIC DNA]</scope>
    <source>
        <strain evidence="4 5">DSM 44078</strain>
    </source>
</reference>
<dbReference type="PANTHER" id="PTHR45566">
    <property type="entry name" value="HTH-TYPE TRANSCRIPTIONAL REGULATOR YHJB-RELATED"/>
    <property type="match status" value="1"/>
</dbReference>
<name>A0ABT3CGX1_9MYCO</name>
<dbReference type="Pfam" id="PF00072">
    <property type="entry name" value="Response_reg"/>
    <property type="match status" value="1"/>
</dbReference>
<keyword evidence="2" id="KW-0597">Phosphoprotein</keyword>
<keyword evidence="1" id="KW-0238">DNA-binding</keyword>
<comment type="caution">
    <text evidence="4">The sequence shown here is derived from an EMBL/GenBank/DDBJ whole genome shotgun (WGS) entry which is preliminary data.</text>
</comment>
<dbReference type="SUPFAM" id="SSF52172">
    <property type="entry name" value="CheY-like"/>
    <property type="match status" value="1"/>
</dbReference>
<dbReference type="Gene3D" id="3.40.50.2300">
    <property type="match status" value="1"/>
</dbReference>
<dbReference type="InterPro" id="IPR036388">
    <property type="entry name" value="WH-like_DNA-bd_sf"/>
</dbReference>
<keyword evidence="5" id="KW-1185">Reference proteome</keyword>
<evidence type="ECO:0000256" key="1">
    <source>
        <dbReference type="ARBA" id="ARBA00023125"/>
    </source>
</evidence>
<evidence type="ECO:0000256" key="2">
    <source>
        <dbReference type="PROSITE-ProRule" id="PRU00169"/>
    </source>
</evidence>
<feature type="modified residue" description="4-aspartylphosphate" evidence="2">
    <location>
        <position position="45"/>
    </location>
</feature>
<protein>
    <submittedName>
        <fullName evidence="4">Response regulator transcription factor</fullName>
    </submittedName>
</protein>
<evidence type="ECO:0000313" key="5">
    <source>
        <dbReference type="Proteomes" id="UP001526201"/>
    </source>
</evidence>
<feature type="domain" description="Response regulatory" evidence="3">
    <location>
        <begin position="1"/>
        <end position="110"/>
    </location>
</feature>
<dbReference type="InterPro" id="IPR001789">
    <property type="entry name" value="Sig_transdc_resp-reg_receiver"/>
</dbReference>
<gene>
    <name evidence="4" type="ORF">H7J73_21540</name>
</gene>
<evidence type="ECO:0000259" key="3">
    <source>
        <dbReference type="PROSITE" id="PS50110"/>
    </source>
</evidence>
<evidence type="ECO:0000313" key="4">
    <source>
        <dbReference type="EMBL" id="MCV7228603.1"/>
    </source>
</evidence>
<dbReference type="EMBL" id="JACKTY010000033">
    <property type="protein sequence ID" value="MCV7228603.1"/>
    <property type="molecule type" value="Genomic_DNA"/>
</dbReference>